<reference evidence="1" key="3">
    <citation type="submission" date="2025-08" db="UniProtKB">
        <authorList>
            <consortium name="Ensembl"/>
        </authorList>
    </citation>
    <scope>IDENTIFICATION</scope>
</reference>
<dbReference type="HOGENOM" id="CLU_2775175_0_0_1"/>
<dbReference type="EMBL" id="EAAA01002415">
    <property type="status" value="NOT_ANNOTATED_CDS"/>
    <property type="molecule type" value="Genomic_DNA"/>
</dbReference>
<name>H2XMS8_CIOIN</name>
<accession>H2XMS8</accession>
<reference evidence="2" key="1">
    <citation type="journal article" date="2002" name="Science">
        <title>The draft genome of Ciona intestinalis: insights into chordate and vertebrate origins.</title>
        <authorList>
            <person name="Dehal P."/>
            <person name="Satou Y."/>
            <person name="Campbell R.K."/>
            <person name="Chapman J."/>
            <person name="Degnan B."/>
            <person name="De Tomaso A."/>
            <person name="Davidson B."/>
            <person name="Di Gregorio A."/>
            <person name="Gelpke M."/>
            <person name="Goodstein D.M."/>
            <person name="Harafuji N."/>
            <person name="Hastings K.E."/>
            <person name="Ho I."/>
            <person name="Hotta K."/>
            <person name="Huang W."/>
            <person name="Kawashima T."/>
            <person name="Lemaire P."/>
            <person name="Martinez D."/>
            <person name="Meinertzhagen I.A."/>
            <person name="Necula S."/>
            <person name="Nonaka M."/>
            <person name="Putnam N."/>
            <person name="Rash S."/>
            <person name="Saiga H."/>
            <person name="Satake M."/>
            <person name="Terry A."/>
            <person name="Yamada L."/>
            <person name="Wang H.G."/>
            <person name="Awazu S."/>
            <person name="Azumi K."/>
            <person name="Boore J."/>
            <person name="Branno M."/>
            <person name="Chin-Bow S."/>
            <person name="DeSantis R."/>
            <person name="Doyle S."/>
            <person name="Francino P."/>
            <person name="Keys D.N."/>
            <person name="Haga S."/>
            <person name="Hayashi H."/>
            <person name="Hino K."/>
            <person name="Imai K.S."/>
            <person name="Inaba K."/>
            <person name="Kano S."/>
            <person name="Kobayashi K."/>
            <person name="Kobayashi M."/>
            <person name="Lee B.I."/>
            <person name="Makabe K.W."/>
            <person name="Manohar C."/>
            <person name="Matassi G."/>
            <person name="Medina M."/>
            <person name="Mochizuki Y."/>
            <person name="Mount S."/>
            <person name="Morishita T."/>
            <person name="Miura S."/>
            <person name="Nakayama A."/>
            <person name="Nishizaka S."/>
            <person name="Nomoto H."/>
            <person name="Ohta F."/>
            <person name="Oishi K."/>
            <person name="Rigoutsos I."/>
            <person name="Sano M."/>
            <person name="Sasaki A."/>
            <person name="Sasakura Y."/>
            <person name="Shoguchi E."/>
            <person name="Shin-i T."/>
            <person name="Spagnuolo A."/>
            <person name="Stainier D."/>
            <person name="Suzuki M.M."/>
            <person name="Tassy O."/>
            <person name="Takatori N."/>
            <person name="Tokuoka M."/>
            <person name="Yagi K."/>
            <person name="Yoshizaki F."/>
            <person name="Wada S."/>
            <person name="Zhang C."/>
            <person name="Hyatt P.D."/>
            <person name="Larimer F."/>
            <person name="Detter C."/>
            <person name="Doggett N."/>
            <person name="Glavina T."/>
            <person name="Hawkins T."/>
            <person name="Richardson P."/>
            <person name="Lucas S."/>
            <person name="Kohara Y."/>
            <person name="Levine M."/>
            <person name="Satoh N."/>
            <person name="Rokhsar D.S."/>
        </authorList>
    </citation>
    <scope>NUCLEOTIDE SEQUENCE [LARGE SCALE GENOMIC DNA]</scope>
</reference>
<evidence type="ECO:0000313" key="1">
    <source>
        <dbReference type="Ensembl" id="ENSCINP00000030961.1"/>
    </source>
</evidence>
<dbReference type="Proteomes" id="UP000008144">
    <property type="component" value="Chromosome 7"/>
</dbReference>
<evidence type="ECO:0000313" key="2">
    <source>
        <dbReference type="Proteomes" id="UP000008144"/>
    </source>
</evidence>
<keyword evidence="2" id="KW-1185">Reference proteome</keyword>
<reference evidence="1" key="2">
    <citation type="journal article" date="2008" name="Genome Biol.">
        <title>Improved genome assembly and evidence-based global gene model set for the chordate Ciona intestinalis: new insight into intron and operon populations.</title>
        <authorList>
            <person name="Satou Y."/>
            <person name="Mineta K."/>
            <person name="Ogasawara M."/>
            <person name="Sasakura Y."/>
            <person name="Shoguchi E."/>
            <person name="Ueno K."/>
            <person name="Yamada L."/>
            <person name="Matsumoto J."/>
            <person name="Wasserscheid J."/>
            <person name="Dewar K."/>
            <person name="Wiley G.B."/>
            <person name="Macmil S.L."/>
            <person name="Roe B.A."/>
            <person name="Zeller R.W."/>
            <person name="Hastings K.E."/>
            <person name="Lemaire P."/>
            <person name="Lindquist E."/>
            <person name="Endo T."/>
            <person name="Hotta K."/>
            <person name="Inaba K."/>
        </authorList>
    </citation>
    <scope>NUCLEOTIDE SEQUENCE [LARGE SCALE GENOMIC DNA]</scope>
    <source>
        <strain evidence="1">wild type</strain>
    </source>
</reference>
<proteinExistence type="predicted"/>
<sequence length="69" mass="7964">MQSKNIKKTRCIFSDTKSGQTRHKRACRLLQYGVRISQTRKTLCKKMCFVDHVGKTHILSLDKALTIVL</sequence>
<dbReference type="Ensembl" id="ENSCINT00000031170.1">
    <property type="protein sequence ID" value="ENSCINP00000030961.1"/>
    <property type="gene ID" value="ENSCING00000021461.1"/>
</dbReference>
<organism evidence="1 2">
    <name type="scientific">Ciona intestinalis</name>
    <name type="common">Transparent sea squirt</name>
    <name type="synonym">Ascidia intestinalis</name>
    <dbReference type="NCBI Taxonomy" id="7719"/>
    <lineage>
        <taxon>Eukaryota</taxon>
        <taxon>Metazoa</taxon>
        <taxon>Chordata</taxon>
        <taxon>Tunicata</taxon>
        <taxon>Ascidiacea</taxon>
        <taxon>Phlebobranchia</taxon>
        <taxon>Cionidae</taxon>
        <taxon>Ciona</taxon>
    </lineage>
</organism>
<protein>
    <submittedName>
        <fullName evidence="1">Uncharacterized protein</fullName>
    </submittedName>
</protein>
<reference evidence="1" key="4">
    <citation type="submission" date="2025-09" db="UniProtKB">
        <authorList>
            <consortium name="Ensembl"/>
        </authorList>
    </citation>
    <scope>IDENTIFICATION</scope>
</reference>
<dbReference type="AlphaFoldDB" id="H2XMS8"/>
<dbReference type="InParanoid" id="H2XMS8"/>